<dbReference type="CDD" id="cd07037">
    <property type="entry name" value="TPP_PYR_MenD"/>
    <property type="match status" value="1"/>
</dbReference>
<evidence type="ECO:0000256" key="1">
    <source>
        <dbReference type="ARBA" id="ARBA00022679"/>
    </source>
</evidence>
<dbReference type="GO" id="GO:0030976">
    <property type="term" value="F:thiamine pyrophosphate binding"/>
    <property type="evidence" value="ECO:0007669"/>
    <property type="project" value="UniProtKB-UniRule"/>
</dbReference>
<keyword evidence="3 5" id="KW-0460">Magnesium</keyword>
<comment type="catalytic activity">
    <reaction evidence="5">
        <text>isochorismate + 2-oxoglutarate + H(+) = 5-enolpyruvoyl-6-hydroxy-2-succinyl-cyclohex-3-ene-1-carboxylate + CO2</text>
        <dbReference type="Rhea" id="RHEA:25593"/>
        <dbReference type="ChEBI" id="CHEBI:15378"/>
        <dbReference type="ChEBI" id="CHEBI:16526"/>
        <dbReference type="ChEBI" id="CHEBI:16810"/>
        <dbReference type="ChEBI" id="CHEBI:29780"/>
        <dbReference type="ChEBI" id="CHEBI:58818"/>
        <dbReference type="EC" id="2.2.1.9"/>
    </reaction>
</comment>
<accession>A0A9X1F6K5</accession>
<keyword evidence="5" id="KW-0474">Menaquinone biosynthesis</keyword>
<comment type="caution">
    <text evidence="8">The sequence shown here is derived from an EMBL/GenBank/DDBJ whole genome shotgun (WGS) entry which is preliminary data.</text>
</comment>
<dbReference type="InterPro" id="IPR004433">
    <property type="entry name" value="MenaQ_synth_MenD"/>
</dbReference>
<reference evidence="8" key="1">
    <citation type="submission" date="2021-04" db="EMBL/GenBank/DDBJ databases">
        <authorList>
            <person name="Pira H."/>
            <person name="Risdian C."/>
            <person name="Wink J."/>
        </authorList>
    </citation>
    <scope>NUCLEOTIDE SEQUENCE</scope>
    <source>
        <strain evidence="8">WHY3</strain>
    </source>
</reference>
<dbReference type="InterPro" id="IPR011766">
    <property type="entry name" value="TPP_enzyme_TPP-bd"/>
</dbReference>
<comment type="similarity">
    <text evidence="5">Belongs to the TPP enzyme family. MenD subfamily.</text>
</comment>
<dbReference type="HAMAP" id="MF_01659">
    <property type="entry name" value="MenD"/>
    <property type="match status" value="1"/>
</dbReference>
<dbReference type="GO" id="GO:0070204">
    <property type="term" value="F:2-succinyl-5-enolpyruvyl-6-hydroxy-3-cyclohexene-1-carboxylic-acid synthase activity"/>
    <property type="evidence" value="ECO:0007669"/>
    <property type="project" value="UniProtKB-UniRule"/>
</dbReference>
<dbReference type="CDD" id="cd02009">
    <property type="entry name" value="TPP_SHCHC_synthase"/>
    <property type="match status" value="1"/>
</dbReference>
<dbReference type="EC" id="2.2.1.9" evidence="5"/>
<dbReference type="EMBL" id="JAGSPD010000002">
    <property type="protein sequence ID" value="MBV7268337.1"/>
    <property type="molecule type" value="Genomic_DNA"/>
</dbReference>
<keyword evidence="4 5" id="KW-0786">Thiamine pyrophosphate</keyword>
<evidence type="ECO:0000313" key="9">
    <source>
        <dbReference type="Proteomes" id="UP001138894"/>
    </source>
</evidence>
<dbReference type="AlphaFoldDB" id="A0A9X1F6K5"/>
<protein>
    <recommendedName>
        <fullName evidence="5">2-succinyl-5-enolpyruvyl-6-hydroxy-3-cyclohexene-1-carboxylate synthase</fullName>
        <shortName evidence="5">SEPHCHC synthase</shortName>
        <ecNumber evidence="5">2.2.1.9</ecNumber>
    </recommendedName>
    <alternativeName>
        <fullName evidence="5">Menaquinone biosynthesis protein MenD</fullName>
    </alternativeName>
</protein>
<comment type="pathway">
    <text evidence="5">Quinol/quinone metabolism; menaquinone biosynthesis.</text>
</comment>
<evidence type="ECO:0000313" key="8">
    <source>
        <dbReference type="EMBL" id="MBV7268337.1"/>
    </source>
</evidence>
<comment type="pathway">
    <text evidence="5">Quinol/quinone metabolism; 1,4-dihydroxy-2-naphthoate biosynthesis; 1,4-dihydroxy-2-naphthoate from chorismate: step 2/7.</text>
</comment>
<sequence>MNYSKIPLSQTVTTLCKTHNVKHIVISPGSRNAPLTIGFTHDDYFECYSIVDERCAAFFALGIAQQIQKPVAVICTSGSALLNYYPAISEAYYSNIPLVVLSADRPKHLVGIGDGQTIKQKNVYGEHVLYSANLKLDLREGKYKNEEELPIFKSIEHKLELFLGLQKDIQTYNESEIHEALTISRLKMGPVHINIPFDEPLYETVDELSIAPKPYVLKSNIEKVDEFEIKSLLEVWQNAKRKMILVGVLQPNSVEVEWLQQIADDDSILVFTETTSNLHHPDFFPGIDKIIAPLNEDEFQQLQPNILLTFGGLVISKKIKAFLRQYKPNYHWHIGLHKANDTFFCLNEHIRLSPNTFFSTFLPLVEYYTKSDYKTSWLTVRQKRRKLHDAYLKTVPFSDFTVFNSILKSIPKQSQLQVGNSSAIRYTQLFQLRKDIDVFCNRGTSGIDGSTSTAIGAAVASKKRTTFVTGDLSFFYDSNALWNNYIPKNFRIIVINNNGGGIFRILPGHKNTDNFDAYFETKHCLTAEQLCNMYGFNYVKADDETSLKDKLETFYGASKQPRLLEVFTPSTINDKVLLDYFTFIK</sequence>
<evidence type="ECO:0000259" key="7">
    <source>
        <dbReference type="Pfam" id="PF02776"/>
    </source>
</evidence>
<keyword evidence="2 5" id="KW-0479">Metal-binding</keyword>
<dbReference type="GO" id="GO:0009234">
    <property type="term" value="P:menaquinone biosynthetic process"/>
    <property type="evidence" value="ECO:0007669"/>
    <property type="project" value="UniProtKB-UniRule"/>
</dbReference>
<dbReference type="PANTHER" id="PTHR42916:SF1">
    <property type="entry name" value="PROTEIN PHYLLO, CHLOROPLASTIC"/>
    <property type="match status" value="1"/>
</dbReference>
<dbReference type="RefSeq" id="WP_218544872.1">
    <property type="nucleotide sequence ID" value="NZ_JAGSPD010000002.1"/>
</dbReference>
<evidence type="ECO:0000256" key="2">
    <source>
        <dbReference type="ARBA" id="ARBA00022723"/>
    </source>
</evidence>
<proteinExistence type="inferred from homology"/>
<evidence type="ECO:0000256" key="4">
    <source>
        <dbReference type="ARBA" id="ARBA00023052"/>
    </source>
</evidence>
<comment type="cofactor">
    <cofactor evidence="5">
        <name>Mg(2+)</name>
        <dbReference type="ChEBI" id="CHEBI:18420"/>
    </cofactor>
    <cofactor evidence="5">
        <name>Mn(2+)</name>
        <dbReference type="ChEBI" id="CHEBI:29035"/>
    </cofactor>
</comment>
<comment type="cofactor">
    <cofactor evidence="5">
        <name>thiamine diphosphate</name>
        <dbReference type="ChEBI" id="CHEBI:58937"/>
    </cofactor>
    <text evidence="5">Binds 1 thiamine pyrophosphate per subunit.</text>
</comment>
<dbReference type="Proteomes" id="UP001138894">
    <property type="component" value="Unassembled WGS sequence"/>
</dbReference>
<keyword evidence="9" id="KW-1185">Reference proteome</keyword>
<dbReference type="GO" id="GO:0000287">
    <property type="term" value="F:magnesium ion binding"/>
    <property type="evidence" value="ECO:0007669"/>
    <property type="project" value="UniProtKB-UniRule"/>
</dbReference>
<dbReference type="GO" id="GO:0030145">
    <property type="term" value="F:manganese ion binding"/>
    <property type="evidence" value="ECO:0007669"/>
    <property type="project" value="UniProtKB-UniRule"/>
</dbReference>
<gene>
    <name evidence="5" type="primary">menD</name>
    <name evidence="8" type="ORF">KCG49_03905</name>
</gene>
<organism evidence="8 9">
    <name type="scientific">Winogradskyella luteola</name>
    <dbReference type="NCBI Taxonomy" id="2828330"/>
    <lineage>
        <taxon>Bacteria</taxon>
        <taxon>Pseudomonadati</taxon>
        <taxon>Bacteroidota</taxon>
        <taxon>Flavobacteriia</taxon>
        <taxon>Flavobacteriales</taxon>
        <taxon>Flavobacteriaceae</taxon>
        <taxon>Winogradskyella</taxon>
    </lineage>
</organism>
<name>A0A9X1F6K5_9FLAO</name>
<evidence type="ECO:0000256" key="5">
    <source>
        <dbReference type="HAMAP-Rule" id="MF_01659"/>
    </source>
</evidence>
<feature type="domain" description="Thiamine pyrophosphate enzyme TPP-binding" evidence="6">
    <location>
        <begin position="427"/>
        <end position="566"/>
    </location>
</feature>
<evidence type="ECO:0000256" key="3">
    <source>
        <dbReference type="ARBA" id="ARBA00022842"/>
    </source>
</evidence>
<dbReference type="PIRSF" id="PIRSF004983">
    <property type="entry name" value="MenD"/>
    <property type="match status" value="1"/>
</dbReference>
<keyword evidence="5" id="KW-0464">Manganese</keyword>
<dbReference type="PANTHER" id="PTHR42916">
    <property type="entry name" value="2-SUCCINYL-5-ENOLPYRUVYL-6-HYDROXY-3-CYCLOHEXENE-1-CARBOXYLATE SYNTHASE"/>
    <property type="match status" value="1"/>
</dbReference>
<evidence type="ECO:0000259" key="6">
    <source>
        <dbReference type="Pfam" id="PF02775"/>
    </source>
</evidence>
<comment type="function">
    <text evidence="5">Catalyzes the thiamine diphosphate-dependent decarboxylation of 2-oxoglutarate and the subsequent addition of the resulting succinic semialdehyde-thiamine pyrophosphate anion to isochorismate to yield 2-succinyl-5-enolpyruvyl-6-hydroxy-3-cyclohexene-1-carboxylate (SEPHCHC).</text>
</comment>
<keyword evidence="1 5" id="KW-0808">Transferase</keyword>
<dbReference type="InterPro" id="IPR012001">
    <property type="entry name" value="Thiamin_PyroP_enz_TPP-bd_dom"/>
</dbReference>
<feature type="domain" description="Thiamine pyrophosphate enzyme N-terminal TPP-binding" evidence="7">
    <location>
        <begin position="10"/>
        <end position="121"/>
    </location>
</feature>
<dbReference type="Pfam" id="PF02775">
    <property type="entry name" value="TPP_enzyme_C"/>
    <property type="match status" value="1"/>
</dbReference>
<comment type="subunit">
    <text evidence="5">Homodimer.</text>
</comment>
<dbReference type="Pfam" id="PF02776">
    <property type="entry name" value="TPP_enzyme_N"/>
    <property type="match status" value="1"/>
</dbReference>